<dbReference type="PANTHER" id="PTHR31412:SF0">
    <property type="entry name" value="ZINC METALLOPROTEASE EGY1, CHLOROPLASTIC-RELATED"/>
    <property type="match status" value="1"/>
</dbReference>
<feature type="transmembrane region" description="Helical" evidence="8">
    <location>
        <begin position="154"/>
        <end position="173"/>
    </location>
</feature>
<dbReference type="CDD" id="cd06160">
    <property type="entry name" value="S2P-M50_like_2"/>
    <property type="match status" value="1"/>
</dbReference>
<evidence type="ECO:0000259" key="9">
    <source>
        <dbReference type="Pfam" id="PF02163"/>
    </source>
</evidence>
<evidence type="ECO:0000256" key="4">
    <source>
        <dbReference type="ARBA" id="ARBA00022801"/>
    </source>
</evidence>
<dbReference type="GO" id="GO:0016020">
    <property type="term" value="C:membrane"/>
    <property type="evidence" value="ECO:0007669"/>
    <property type="project" value="UniProtKB-SubCell"/>
</dbReference>
<feature type="transmembrane region" description="Helical" evidence="8">
    <location>
        <begin position="89"/>
        <end position="110"/>
    </location>
</feature>
<dbReference type="EMBL" id="JBHSXH010000009">
    <property type="protein sequence ID" value="MFC6823929.1"/>
    <property type="molecule type" value="Genomic_DNA"/>
</dbReference>
<dbReference type="InterPro" id="IPR044838">
    <property type="entry name" value="EGY1-like"/>
</dbReference>
<dbReference type="Proteomes" id="UP001596408">
    <property type="component" value="Unassembled WGS sequence"/>
</dbReference>
<evidence type="ECO:0000256" key="5">
    <source>
        <dbReference type="ARBA" id="ARBA00022946"/>
    </source>
</evidence>
<evidence type="ECO:0000313" key="10">
    <source>
        <dbReference type="EMBL" id="MFC6823929.1"/>
    </source>
</evidence>
<comment type="subcellular location">
    <subcellularLocation>
        <location evidence="1">Membrane</location>
        <topology evidence="1">Multi-pass membrane protein</topology>
    </subcellularLocation>
</comment>
<feature type="transmembrane region" description="Helical" evidence="8">
    <location>
        <begin position="185"/>
        <end position="208"/>
    </location>
</feature>
<dbReference type="Pfam" id="PF02163">
    <property type="entry name" value="Peptidase_M50"/>
    <property type="match status" value="1"/>
</dbReference>
<evidence type="ECO:0000256" key="6">
    <source>
        <dbReference type="ARBA" id="ARBA00022989"/>
    </source>
</evidence>
<evidence type="ECO:0000256" key="1">
    <source>
        <dbReference type="ARBA" id="ARBA00004141"/>
    </source>
</evidence>
<dbReference type="PANTHER" id="PTHR31412">
    <property type="entry name" value="ZINC METALLOPROTEASE EGY1"/>
    <property type="match status" value="1"/>
</dbReference>
<keyword evidence="4" id="KW-0378">Hydrolase</keyword>
<keyword evidence="3 8" id="KW-0812">Transmembrane</keyword>
<dbReference type="GO" id="GO:0006508">
    <property type="term" value="P:proteolysis"/>
    <property type="evidence" value="ECO:0007669"/>
    <property type="project" value="UniProtKB-KW"/>
</dbReference>
<sequence>MESVDSAEAPPVEALQSVFHLHETRRDGDRILYYGESLVPERMLVREVWPVFRRAGYEVQVTSTASGREDVIVARPVSEGVEGVPWKNVGLFLATVVSTMLVGALTWYYIPLSEVMANPLVVLRAWPFTAAVLGVLATHELGHYVVGRYHGVDISLPYLIPFVFPFGTLGAIIQMRGQMPDREALFDIGVAGPLAGLVATVIVTAVGLSLPPMTIPSWAVQEGGEVIVFNNPPLLNIIAEILGRPTEYTDPTVTVHPVIIGGWVGMFFTVLNLLPVGQLDGGHIVRAMVGEAQERVAAFVPLVLFGLSGYLYYGLGNNLSESVGLWAFWGLFSTVIAFKGPADPIDESPIGPARMALGLLTFALGALCFLLVPIEVMTV</sequence>
<proteinExistence type="predicted"/>
<evidence type="ECO:0000256" key="3">
    <source>
        <dbReference type="ARBA" id="ARBA00022692"/>
    </source>
</evidence>
<dbReference type="RefSeq" id="WP_379692480.1">
    <property type="nucleotide sequence ID" value="NZ_JBHSXH010000009.1"/>
</dbReference>
<dbReference type="InterPro" id="IPR008915">
    <property type="entry name" value="Peptidase_M50"/>
</dbReference>
<accession>A0ABD5TTW0</accession>
<gene>
    <name evidence="10" type="ORF">ACFQEV_02820</name>
</gene>
<keyword evidence="5" id="KW-0809">Transit peptide</keyword>
<organism evidence="10 11">
    <name type="scientific">Halopelagius fulvigenes</name>
    <dbReference type="NCBI Taxonomy" id="1198324"/>
    <lineage>
        <taxon>Archaea</taxon>
        <taxon>Methanobacteriati</taxon>
        <taxon>Methanobacteriota</taxon>
        <taxon>Stenosarchaea group</taxon>
        <taxon>Halobacteria</taxon>
        <taxon>Halobacteriales</taxon>
        <taxon>Haloferacaceae</taxon>
    </lineage>
</organism>
<evidence type="ECO:0000256" key="2">
    <source>
        <dbReference type="ARBA" id="ARBA00022670"/>
    </source>
</evidence>
<feature type="domain" description="Peptidase M50" evidence="9">
    <location>
        <begin position="128"/>
        <end position="295"/>
    </location>
</feature>
<dbReference type="GO" id="GO:0008233">
    <property type="term" value="F:peptidase activity"/>
    <property type="evidence" value="ECO:0007669"/>
    <property type="project" value="UniProtKB-KW"/>
</dbReference>
<feature type="transmembrane region" description="Helical" evidence="8">
    <location>
        <begin position="255"/>
        <end position="275"/>
    </location>
</feature>
<reference evidence="10 11" key="1">
    <citation type="journal article" date="2019" name="Int. J. Syst. Evol. Microbiol.">
        <title>The Global Catalogue of Microorganisms (GCM) 10K type strain sequencing project: providing services to taxonomists for standard genome sequencing and annotation.</title>
        <authorList>
            <consortium name="The Broad Institute Genomics Platform"/>
            <consortium name="The Broad Institute Genome Sequencing Center for Infectious Disease"/>
            <person name="Wu L."/>
            <person name="Ma J."/>
        </authorList>
    </citation>
    <scope>NUCLEOTIDE SEQUENCE [LARGE SCALE GENOMIC DNA]</scope>
    <source>
        <strain evidence="10 11">YIM 94188</strain>
    </source>
</reference>
<keyword evidence="11" id="KW-1185">Reference proteome</keyword>
<comment type="caution">
    <text evidence="10">The sequence shown here is derived from an EMBL/GenBank/DDBJ whole genome shotgun (WGS) entry which is preliminary data.</text>
</comment>
<evidence type="ECO:0000256" key="7">
    <source>
        <dbReference type="ARBA" id="ARBA00023136"/>
    </source>
</evidence>
<feature type="transmembrane region" description="Helical" evidence="8">
    <location>
        <begin position="325"/>
        <end position="342"/>
    </location>
</feature>
<protein>
    <submittedName>
        <fullName evidence="10">Site-2 protease family protein</fullName>
    </submittedName>
</protein>
<feature type="transmembrane region" description="Helical" evidence="8">
    <location>
        <begin position="122"/>
        <end position="142"/>
    </location>
</feature>
<dbReference type="AlphaFoldDB" id="A0ABD5TTW0"/>
<evidence type="ECO:0000256" key="8">
    <source>
        <dbReference type="SAM" id="Phobius"/>
    </source>
</evidence>
<keyword evidence="2 10" id="KW-0645">Protease</keyword>
<evidence type="ECO:0000313" key="11">
    <source>
        <dbReference type="Proteomes" id="UP001596408"/>
    </source>
</evidence>
<feature type="transmembrane region" description="Helical" evidence="8">
    <location>
        <begin position="296"/>
        <end position="313"/>
    </location>
</feature>
<keyword evidence="7 8" id="KW-0472">Membrane</keyword>
<feature type="transmembrane region" description="Helical" evidence="8">
    <location>
        <begin position="354"/>
        <end position="374"/>
    </location>
</feature>
<name>A0ABD5TTW0_9EURY</name>
<keyword evidence="6 8" id="KW-1133">Transmembrane helix</keyword>